<keyword evidence="2" id="KW-0946">Virion</keyword>
<dbReference type="PIRSF" id="PIRSF010606">
    <property type="entry name" value="Spore_coat_CotJB"/>
    <property type="match status" value="1"/>
</dbReference>
<dbReference type="Proteomes" id="UP001595817">
    <property type="component" value="Unassembled WGS sequence"/>
</dbReference>
<gene>
    <name evidence="2" type="ORF">ACFOZY_03090</name>
</gene>
<feature type="domain" description="Protein CotJB" evidence="1">
    <location>
        <begin position="11"/>
        <end position="89"/>
    </location>
</feature>
<protein>
    <submittedName>
        <fullName evidence="2">Spore coat protein CotJB</fullName>
    </submittedName>
</protein>
<dbReference type="InterPro" id="IPR024207">
    <property type="entry name" value="CotJB_dom"/>
</dbReference>
<reference evidence="3" key="1">
    <citation type="journal article" date="2019" name="Int. J. Syst. Evol. Microbiol.">
        <title>The Global Catalogue of Microorganisms (GCM) 10K type strain sequencing project: providing services to taxonomists for standard genome sequencing and annotation.</title>
        <authorList>
            <consortium name="The Broad Institute Genomics Platform"/>
            <consortium name="The Broad Institute Genome Sequencing Center for Infectious Disease"/>
            <person name="Wu L."/>
            <person name="Ma J."/>
        </authorList>
    </citation>
    <scope>NUCLEOTIDE SEQUENCE [LARGE SCALE GENOMIC DNA]</scope>
    <source>
        <strain evidence="3">CCUG 59778</strain>
    </source>
</reference>
<dbReference type="EMBL" id="JBHSEC010000002">
    <property type="protein sequence ID" value="MFC4409419.1"/>
    <property type="molecule type" value="Genomic_DNA"/>
</dbReference>
<organism evidence="2 3">
    <name type="scientific">Chungangia koreensis</name>
    <dbReference type="NCBI Taxonomy" id="752657"/>
    <lineage>
        <taxon>Bacteria</taxon>
        <taxon>Bacillati</taxon>
        <taxon>Bacillota</taxon>
        <taxon>Bacilli</taxon>
        <taxon>Lactobacillales</taxon>
        <taxon>Chungangia</taxon>
    </lineage>
</organism>
<name>A0ABV8X320_9LACT</name>
<comment type="caution">
    <text evidence="2">The sequence shown here is derived from an EMBL/GenBank/DDBJ whole genome shotgun (WGS) entry which is preliminary data.</text>
</comment>
<dbReference type="RefSeq" id="WP_378152134.1">
    <property type="nucleotide sequence ID" value="NZ_JBHSEC010000002.1"/>
</dbReference>
<accession>A0ABV8X320</accession>
<evidence type="ECO:0000259" key="1">
    <source>
        <dbReference type="Pfam" id="PF12652"/>
    </source>
</evidence>
<evidence type="ECO:0000313" key="3">
    <source>
        <dbReference type="Proteomes" id="UP001595817"/>
    </source>
</evidence>
<dbReference type="Pfam" id="PF12652">
    <property type="entry name" value="CotJB"/>
    <property type="match status" value="1"/>
</dbReference>
<evidence type="ECO:0000313" key="2">
    <source>
        <dbReference type="EMBL" id="MFC4409419.1"/>
    </source>
</evidence>
<proteinExistence type="predicted"/>
<sequence>MTTGISQQQFEMLNAVQIADFEVVEWQLYLDTHPNDLEALTKWREATKWAKHVRHEYEQQFGPLNMHSVPSKELLEAGWRWSQPPWPWQI</sequence>
<keyword evidence="2" id="KW-0167">Capsid protein</keyword>
<dbReference type="InterPro" id="IPR016571">
    <property type="entry name" value="Spore_coat_assembly_CotJB"/>
</dbReference>
<keyword evidence="3" id="KW-1185">Reference proteome</keyword>